<dbReference type="Proteomes" id="UP000076481">
    <property type="component" value="Unassembled WGS sequence"/>
</dbReference>
<evidence type="ECO:0000259" key="2">
    <source>
        <dbReference type="PROSITE" id="PS50966"/>
    </source>
</evidence>
<dbReference type="PANTHER" id="PTHR38133:SF1">
    <property type="entry name" value="SLR1429 PROTEIN"/>
    <property type="match status" value="1"/>
</dbReference>
<evidence type="ECO:0000313" key="4">
    <source>
        <dbReference type="Proteomes" id="UP000076481"/>
    </source>
</evidence>
<dbReference type="GO" id="GO:0008270">
    <property type="term" value="F:zinc ion binding"/>
    <property type="evidence" value="ECO:0007669"/>
    <property type="project" value="UniProtKB-KW"/>
</dbReference>
<dbReference type="PROSITE" id="PS50966">
    <property type="entry name" value="ZF_SWIM"/>
    <property type="match status" value="1"/>
</dbReference>
<keyword evidence="1" id="KW-0862">Zinc</keyword>
<dbReference type="InterPro" id="IPR007527">
    <property type="entry name" value="Znf_SWIM"/>
</dbReference>
<comment type="caution">
    <text evidence="3">The sequence shown here is derived from an EMBL/GenBank/DDBJ whole genome shotgun (WGS) entry which is preliminary data.</text>
</comment>
<keyword evidence="1" id="KW-0863">Zinc-finger</keyword>
<gene>
    <name evidence="3" type="ORF">A3K90_04315</name>
</gene>
<dbReference type="EMBL" id="LVWG01000013">
    <property type="protein sequence ID" value="KZK75048.1"/>
    <property type="molecule type" value="Genomic_DNA"/>
</dbReference>
<dbReference type="PANTHER" id="PTHR38133">
    <property type="entry name" value="SLR1429 PROTEIN"/>
    <property type="match status" value="1"/>
</dbReference>
<protein>
    <recommendedName>
        <fullName evidence="2">SWIM-type domain-containing protein</fullName>
    </recommendedName>
</protein>
<feature type="domain" description="SWIM-type" evidence="2">
    <location>
        <begin position="136"/>
        <end position="167"/>
    </location>
</feature>
<sequence>MASYGWYRPSVPKKVDNGIKAVNKRGAFGREWWGKEWIMRLERFNDSARLGRGRAYARKGQVTGLSVTSGGVTAKVQGSRTRPYSVSIRLTPYSEEEYQRLLGVLGLQPVLVARMLGGEMPEAIAGICRKEGLPLFPASFSDIEASCSCPDYAVPCKHLAAVFYLLAEAFDRDPFLLFTLRGVEKDALFKALGGTLSPEPAPESKRKKKIAEPLPPDPESFWHAAADLSGLPALCDEEVNLPAVLVRRLGPVPFWRSKMNFIAEMELMYKSASACIGEIRLQSEDAEAESRG</sequence>
<name>A0A165MBM8_PELLU</name>
<dbReference type="AlphaFoldDB" id="A0A165MBM8"/>
<keyword evidence="1" id="KW-0479">Metal-binding</keyword>
<evidence type="ECO:0000256" key="1">
    <source>
        <dbReference type="PROSITE-ProRule" id="PRU00325"/>
    </source>
</evidence>
<accession>A0A165MBM8</accession>
<proteinExistence type="predicted"/>
<reference evidence="3 4" key="1">
    <citation type="submission" date="2016-03" db="EMBL/GenBank/DDBJ databases">
        <title>Speciation and ecological success in dimly lit waters: horizontal gene transfer in a green sulfur bacteria bloom unveiled by metagenomic assembly.</title>
        <authorList>
            <person name="Llorens-Mares T."/>
            <person name="Liu Z."/>
            <person name="Allen L.Z."/>
            <person name="Rusch D.B."/>
            <person name="Craig M.T."/>
            <person name="Dupont C.L."/>
            <person name="Bryant D.A."/>
            <person name="Casamayor E.O."/>
        </authorList>
    </citation>
    <scope>NUCLEOTIDE SEQUENCE [LARGE SCALE GENOMIC DNA]</scope>
    <source>
        <strain evidence="3">CIII</strain>
    </source>
</reference>
<dbReference type="Pfam" id="PF04434">
    <property type="entry name" value="SWIM"/>
    <property type="match status" value="1"/>
</dbReference>
<organism evidence="3 4">
    <name type="scientific">Pelodictyon luteolum</name>
    <dbReference type="NCBI Taxonomy" id="1100"/>
    <lineage>
        <taxon>Bacteria</taxon>
        <taxon>Pseudomonadati</taxon>
        <taxon>Chlorobiota</taxon>
        <taxon>Chlorobiia</taxon>
        <taxon>Chlorobiales</taxon>
        <taxon>Chlorobiaceae</taxon>
        <taxon>Chlorobium/Pelodictyon group</taxon>
        <taxon>Pelodictyon</taxon>
    </lineage>
</organism>
<evidence type="ECO:0000313" key="3">
    <source>
        <dbReference type="EMBL" id="KZK75048.1"/>
    </source>
</evidence>